<sequence>MGTGPRWQGRWPLFEQWMRRTKYSTPDSVCSEERFLCLVASESKRSERSGHPCRIALVYCTNPQGIVIPLGTEPADKAISLLSRCCRDTDHIGWYRQDYVVGVLLTTLQRDSVVDGCKTLHARLLDRLGAALAFTKAHSLQIHVLDPDELTRFTLADCSPSSPGPKN</sequence>
<dbReference type="AlphaFoldDB" id="A0A0S4LIX8"/>
<evidence type="ECO:0000313" key="2">
    <source>
        <dbReference type="Proteomes" id="UP000199032"/>
    </source>
</evidence>
<organism evidence="1 2">
    <name type="scientific">Candidatus Nitrospira nitrosa</name>
    <dbReference type="NCBI Taxonomy" id="1742972"/>
    <lineage>
        <taxon>Bacteria</taxon>
        <taxon>Pseudomonadati</taxon>
        <taxon>Nitrospirota</taxon>
        <taxon>Nitrospiria</taxon>
        <taxon>Nitrospirales</taxon>
        <taxon>Nitrospiraceae</taxon>
        <taxon>Nitrospira</taxon>
    </lineage>
</organism>
<name>A0A0S4LIX8_9BACT</name>
<dbReference type="STRING" id="1742972.COMA1_30103"/>
<gene>
    <name evidence="1" type="ORF">COMA1_30103</name>
</gene>
<evidence type="ECO:0000313" key="1">
    <source>
        <dbReference type="EMBL" id="CUS36528.1"/>
    </source>
</evidence>
<protein>
    <submittedName>
        <fullName evidence="1">Uncharacterized protein</fullName>
    </submittedName>
</protein>
<dbReference type="EMBL" id="CZQA01000009">
    <property type="protein sequence ID" value="CUS36528.1"/>
    <property type="molecule type" value="Genomic_DNA"/>
</dbReference>
<keyword evidence="2" id="KW-1185">Reference proteome</keyword>
<accession>A0A0S4LIX8</accession>
<dbReference type="Proteomes" id="UP000199032">
    <property type="component" value="Unassembled WGS sequence"/>
</dbReference>
<reference evidence="1 2" key="1">
    <citation type="submission" date="2015-10" db="EMBL/GenBank/DDBJ databases">
        <authorList>
            <person name="Gilbert D.G."/>
        </authorList>
    </citation>
    <scope>NUCLEOTIDE SEQUENCE [LARGE SCALE GENOMIC DNA]</scope>
    <source>
        <strain evidence="1">COMA1</strain>
    </source>
</reference>
<proteinExistence type="predicted"/>